<proteinExistence type="predicted"/>
<gene>
    <name evidence="1" type="ORF">AAFF_G00086300</name>
</gene>
<name>A0AAD7WCN5_9TELE</name>
<evidence type="ECO:0000313" key="1">
    <source>
        <dbReference type="EMBL" id="KAJ8391680.1"/>
    </source>
</evidence>
<reference evidence="1" key="1">
    <citation type="journal article" date="2023" name="Science">
        <title>Genome structures resolve the early diversification of teleost fishes.</title>
        <authorList>
            <person name="Parey E."/>
            <person name="Louis A."/>
            <person name="Montfort J."/>
            <person name="Bouchez O."/>
            <person name="Roques C."/>
            <person name="Iampietro C."/>
            <person name="Lluch J."/>
            <person name="Castinel A."/>
            <person name="Donnadieu C."/>
            <person name="Desvignes T."/>
            <person name="Floi Bucao C."/>
            <person name="Jouanno E."/>
            <person name="Wen M."/>
            <person name="Mejri S."/>
            <person name="Dirks R."/>
            <person name="Jansen H."/>
            <person name="Henkel C."/>
            <person name="Chen W.J."/>
            <person name="Zahm M."/>
            <person name="Cabau C."/>
            <person name="Klopp C."/>
            <person name="Thompson A.W."/>
            <person name="Robinson-Rechavi M."/>
            <person name="Braasch I."/>
            <person name="Lecointre G."/>
            <person name="Bobe J."/>
            <person name="Postlethwait J.H."/>
            <person name="Berthelot C."/>
            <person name="Roest Crollius H."/>
            <person name="Guiguen Y."/>
        </authorList>
    </citation>
    <scope>NUCLEOTIDE SEQUENCE</scope>
    <source>
        <strain evidence="1">NC1722</strain>
    </source>
</reference>
<evidence type="ECO:0000313" key="2">
    <source>
        <dbReference type="Proteomes" id="UP001221898"/>
    </source>
</evidence>
<dbReference type="EMBL" id="JAINUG010000154">
    <property type="protein sequence ID" value="KAJ8391680.1"/>
    <property type="molecule type" value="Genomic_DNA"/>
</dbReference>
<comment type="caution">
    <text evidence="1">The sequence shown here is derived from an EMBL/GenBank/DDBJ whole genome shotgun (WGS) entry which is preliminary data.</text>
</comment>
<dbReference type="Proteomes" id="UP001221898">
    <property type="component" value="Unassembled WGS sequence"/>
</dbReference>
<organism evidence="1 2">
    <name type="scientific">Aldrovandia affinis</name>
    <dbReference type="NCBI Taxonomy" id="143900"/>
    <lineage>
        <taxon>Eukaryota</taxon>
        <taxon>Metazoa</taxon>
        <taxon>Chordata</taxon>
        <taxon>Craniata</taxon>
        <taxon>Vertebrata</taxon>
        <taxon>Euteleostomi</taxon>
        <taxon>Actinopterygii</taxon>
        <taxon>Neopterygii</taxon>
        <taxon>Teleostei</taxon>
        <taxon>Notacanthiformes</taxon>
        <taxon>Halosauridae</taxon>
        <taxon>Aldrovandia</taxon>
    </lineage>
</organism>
<dbReference type="AlphaFoldDB" id="A0AAD7WCN5"/>
<sequence>MPVDRSAEMEEKLRILEDLNMIYIRQIALSLQPEFPLSRETARLRHLRRASSQLRLRACRETGLWNAGDTQVMRNLVWSPHVQVFNVS</sequence>
<keyword evidence="2" id="KW-1185">Reference proteome</keyword>
<accession>A0AAD7WCN5</accession>
<protein>
    <submittedName>
        <fullName evidence="1">Uncharacterized protein</fullName>
    </submittedName>
</protein>